<dbReference type="InterPro" id="IPR002126">
    <property type="entry name" value="Cadherin-like_dom"/>
</dbReference>
<comment type="caution">
    <text evidence="13">The sequence shown here is derived from an EMBL/GenBank/DDBJ whole genome shotgun (WGS) entry which is preliminary data.</text>
</comment>
<evidence type="ECO:0000256" key="1">
    <source>
        <dbReference type="ARBA" id="ARBA00004167"/>
    </source>
</evidence>
<dbReference type="PRINTS" id="PR00205">
    <property type="entry name" value="CADHERIN"/>
</dbReference>
<dbReference type="PANTHER" id="PTHR24028:SF146">
    <property type="entry name" value="CADHERIN 96CB, ISOFORM D-RELATED"/>
    <property type="match status" value="1"/>
</dbReference>
<keyword evidence="4 8" id="KW-0106">Calcium</keyword>
<feature type="domain" description="Cadherin" evidence="12">
    <location>
        <begin position="134"/>
        <end position="245"/>
    </location>
</feature>
<feature type="domain" description="Cadherin" evidence="12">
    <location>
        <begin position="579"/>
        <end position="698"/>
    </location>
</feature>
<feature type="compositionally biased region" description="Basic and acidic residues" evidence="9">
    <location>
        <begin position="803"/>
        <end position="813"/>
    </location>
</feature>
<feature type="signal peptide" evidence="11">
    <location>
        <begin position="1"/>
        <end position="24"/>
    </location>
</feature>
<dbReference type="InterPro" id="IPR050174">
    <property type="entry name" value="Protocadherin/Cadherin-CA"/>
</dbReference>
<feature type="domain" description="Cadherin" evidence="12">
    <location>
        <begin position="474"/>
        <end position="578"/>
    </location>
</feature>
<evidence type="ECO:0000259" key="12">
    <source>
        <dbReference type="PROSITE" id="PS50268"/>
    </source>
</evidence>
<dbReference type="PROSITE" id="PS50268">
    <property type="entry name" value="CADHERIN_2"/>
    <property type="match status" value="7"/>
</dbReference>
<keyword evidence="11" id="KW-0732">Signal</keyword>
<dbReference type="AlphaFoldDB" id="A0A267ELK2"/>
<dbReference type="GO" id="GO:0005886">
    <property type="term" value="C:plasma membrane"/>
    <property type="evidence" value="ECO:0007669"/>
    <property type="project" value="InterPro"/>
</dbReference>
<keyword evidence="7" id="KW-0325">Glycoprotein</keyword>
<evidence type="ECO:0000256" key="10">
    <source>
        <dbReference type="SAM" id="Phobius"/>
    </source>
</evidence>
<evidence type="ECO:0000256" key="3">
    <source>
        <dbReference type="ARBA" id="ARBA00022737"/>
    </source>
</evidence>
<accession>A0A267ELK2</accession>
<feature type="compositionally biased region" description="Gly residues" evidence="9">
    <location>
        <begin position="816"/>
        <end position="831"/>
    </location>
</feature>
<sequence>MSSGLLLHFLSLLLLLLQARLAVGDTMLTFSMLEELPEGSLIGSLQSPSASAGRFSLVPSGRDGLTYFTVQQNGSLLVRRRVDRDSLKHCTGVALCSLKFQVLRFEQTGGPPVTVSVLVSVLDVNDNRPEWQQRASYLEVRLPEDFAAGRTFTVEAAVDPDLGANGTVEYELMDPSSTFSVLAGGGISDSPDSGVSIMVGKQLDREKVGLYNLTLVARDHGLERLSSSIQLRIVLDDVNDHAPAFNQSVYQIHVSESARLDGALLQLNATDPDLGPNGQVEFSLARTASPHIRDYFRLDRRLGRLYLRRRLDYELAESRRFEFYVVATDRAVRPRSSTARVEINVLDENDCAPELQVYQMGTNQALLKITTLSVMENIEPHSFLAFASVTDADSGKGGEAECEIRGPTSRVFQLQKTQVKKTYHIVNLEKLDREKRDSYTLPMVCRDQGQPQQTSSFTIYVQVLDENDEPPVFESARYEFAIRENLPAQSRVGAVRANDRDAMRNGRVAYSLLEFDDASLFSVTTSGGEILTAAPLDRETRPELRFTVMARDHGDPALNATVTVRVRVIDDNDMTPKFEHDKYAFEVFENESPDTPVGNLSASDGDEGVNAQMYFSMEPPSTQQLPFRLIATGQGYVQIRTTSRLDRENPSLASSAASPGDRFYEFRVRVSDRGSRPLASYASVTVLVRDRNDHAPDWIVPSSKFRSVNVSRGVEVGFVLVKLSAKDPDDGEAGRVQYSIVGGDTDGLFLVDPSEGSLRVRRRLGAKSAVYNLTLLASDSAPPPDRSSSRTWLLVHVEDRAPERVLNPDRQPERGAGSGRGGRGRGGGGAEPMGEGSVSEHVIVGLVACTVAVAVLAIGVVLLARCLLVRMARSSTKRSKHQPSSTADPNAARSAEDTAGGQEALLFTAGPPLLSLQESLHRQDRQLPDRRHCGFAASKELGSVDGVGSANTYQVVTLGGSDRVWQTATAAGHGQRQRQRQHQYTSLAPVRKARGYYATAQEQQQQQVSQQYYDATTNSCTARQQQNSDSSDRLLQSAGAQVDELPASATSGSGSGSGNNVGLTTSGRSATVGRFQPALFQQQASSFV</sequence>
<feature type="chain" id="PRO_5013238458" description="Cadherin domain-containing protein" evidence="11">
    <location>
        <begin position="25"/>
        <end position="1088"/>
    </location>
</feature>
<dbReference type="FunFam" id="2.60.40.60:FF:000092">
    <property type="entry name" value="Protocadherin 8"/>
    <property type="match status" value="1"/>
</dbReference>
<evidence type="ECO:0000256" key="6">
    <source>
        <dbReference type="ARBA" id="ARBA00023136"/>
    </source>
</evidence>
<keyword evidence="6 10" id="KW-0472">Membrane</keyword>
<feature type="domain" description="Cadherin" evidence="12">
    <location>
        <begin position="702"/>
        <end position="810"/>
    </location>
</feature>
<dbReference type="InterPro" id="IPR020894">
    <property type="entry name" value="Cadherin_CS"/>
</dbReference>
<reference evidence="13 14" key="1">
    <citation type="submission" date="2017-06" db="EMBL/GenBank/DDBJ databases">
        <title>A platform for efficient transgenesis in Macrostomum lignano, a flatworm model organism for stem cell research.</title>
        <authorList>
            <person name="Berezikov E."/>
        </authorList>
    </citation>
    <scope>NUCLEOTIDE SEQUENCE [LARGE SCALE GENOMIC DNA]</scope>
    <source>
        <strain evidence="13">DV1</strain>
        <tissue evidence="13">Whole organism</tissue>
    </source>
</reference>
<evidence type="ECO:0000313" key="14">
    <source>
        <dbReference type="Proteomes" id="UP000215902"/>
    </source>
</evidence>
<dbReference type="SMART" id="SM00112">
    <property type="entry name" value="CA"/>
    <property type="match status" value="7"/>
</dbReference>
<evidence type="ECO:0000256" key="11">
    <source>
        <dbReference type="SAM" id="SignalP"/>
    </source>
</evidence>
<dbReference type="EMBL" id="NIVC01001939">
    <property type="protein sequence ID" value="PAA62415.1"/>
    <property type="molecule type" value="Genomic_DNA"/>
</dbReference>
<feature type="region of interest" description="Disordered" evidence="9">
    <location>
        <begin position="874"/>
        <end position="899"/>
    </location>
</feature>
<evidence type="ECO:0000256" key="8">
    <source>
        <dbReference type="PROSITE-ProRule" id="PRU00043"/>
    </source>
</evidence>
<feature type="domain" description="Cadherin" evidence="12">
    <location>
        <begin position="54"/>
        <end position="131"/>
    </location>
</feature>
<feature type="domain" description="Cadherin" evidence="12">
    <location>
        <begin position="246"/>
        <end position="355"/>
    </location>
</feature>
<keyword evidence="3" id="KW-0677">Repeat</keyword>
<feature type="domain" description="Cadherin" evidence="12">
    <location>
        <begin position="366"/>
        <end position="473"/>
    </location>
</feature>
<dbReference type="PANTHER" id="PTHR24028">
    <property type="entry name" value="CADHERIN-87A"/>
    <property type="match status" value="1"/>
</dbReference>
<feature type="region of interest" description="Disordered" evidence="9">
    <location>
        <begin position="1044"/>
        <end position="1065"/>
    </location>
</feature>
<comment type="subcellular location">
    <subcellularLocation>
        <location evidence="1">Membrane</location>
        <topology evidence="1">Single-pass membrane protein</topology>
    </subcellularLocation>
</comment>
<feature type="region of interest" description="Disordered" evidence="9">
    <location>
        <begin position="803"/>
        <end position="835"/>
    </location>
</feature>
<evidence type="ECO:0000256" key="7">
    <source>
        <dbReference type="ARBA" id="ARBA00023180"/>
    </source>
</evidence>
<dbReference type="CDD" id="cd11304">
    <property type="entry name" value="Cadherin_repeat"/>
    <property type="match status" value="6"/>
</dbReference>
<organism evidence="13 14">
    <name type="scientific">Macrostomum lignano</name>
    <dbReference type="NCBI Taxonomy" id="282301"/>
    <lineage>
        <taxon>Eukaryota</taxon>
        <taxon>Metazoa</taxon>
        <taxon>Spiralia</taxon>
        <taxon>Lophotrochozoa</taxon>
        <taxon>Platyhelminthes</taxon>
        <taxon>Rhabditophora</taxon>
        <taxon>Macrostomorpha</taxon>
        <taxon>Macrostomida</taxon>
        <taxon>Macrostomidae</taxon>
        <taxon>Macrostomum</taxon>
    </lineage>
</organism>
<dbReference type="GO" id="GO:0005509">
    <property type="term" value="F:calcium ion binding"/>
    <property type="evidence" value="ECO:0007669"/>
    <property type="project" value="UniProtKB-UniRule"/>
</dbReference>
<evidence type="ECO:0000256" key="4">
    <source>
        <dbReference type="ARBA" id="ARBA00022837"/>
    </source>
</evidence>
<name>A0A267ELK2_9PLAT</name>
<proteinExistence type="predicted"/>
<dbReference type="STRING" id="282301.A0A267ELK2"/>
<keyword evidence="2 10" id="KW-0812">Transmembrane</keyword>
<dbReference type="Proteomes" id="UP000215902">
    <property type="component" value="Unassembled WGS sequence"/>
</dbReference>
<dbReference type="GO" id="GO:0007156">
    <property type="term" value="P:homophilic cell adhesion via plasma membrane adhesion molecules"/>
    <property type="evidence" value="ECO:0007669"/>
    <property type="project" value="InterPro"/>
</dbReference>
<dbReference type="Pfam" id="PF00028">
    <property type="entry name" value="Cadherin"/>
    <property type="match status" value="6"/>
</dbReference>
<evidence type="ECO:0000256" key="9">
    <source>
        <dbReference type="SAM" id="MobiDB-lite"/>
    </source>
</evidence>
<dbReference type="OrthoDB" id="6252479at2759"/>
<feature type="transmembrane region" description="Helical" evidence="10">
    <location>
        <begin position="842"/>
        <end position="868"/>
    </location>
</feature>
<dbReference type="PROSITE" id="PS00232">
    <property type="entry name" value="CADHERIN_1"/>
    <property type="match status" value="2"/>
</dbReference>
<evidence type="ECO:0000256" key="2">
    <source>
        <dbReference type="ARBA" id="ARBA00022692"/>
    </source>
</evidence>
<evidence type="ECO:0000256" key="5">
    <source>
        <dbReference type="ARBA" id="ARBA00022989"/>
    </source>
</evidence>
<keyword evidence="5 10" id="KW-1133">Transmembrane helix</keyword>
<gene>
    <name evidence="13" type="ORF">BOX15_Mlig029536g2</name>
</gene>
<dbReference type="SUPFAM" id="SSF49313">
    <property type="entry name" value="Cadherin-like"/>
    <property type="match status" value="6"/>
</dbReference>
<evidence type="ECO:0000313" key="13">
    <source>
        <dbReference type="EMBL" id="PAA62415.1"/>
    </source>
</evidence>
<dbReference type="Gene3D" id="2.60.40.60">
    <property type="entry name" value="Cadherins"/>
    <property type="match status" value="7"/>
</dbReference>
<dbReference type="FunFam" id="2.60.40.60:FF:000020">
    <property type="entry name" value="Dachsous cadherin-related 1b"/>
    <property type="match status" value="2"/>
</dbReference>
<protein>
    <recommendedName>
        <fullName evidence="12">Cadherin domain-containing protein</fullName>
    </recommendedName>
</protein>
<dbReference type="InterPro" id="IPR015919">
    <property type="entry name" value="Cadherin-like_sf"/>
</dbReference>
<keyword evidence="14" id="KW-1185">Reference proteome</keyword>